<comment type="caution">
    <text evidence="1">The sequence shown here is derived from an EMBL/GenBank/DDBJ whole genome shotgun (WGS) entry which is preliminary data.</text>
</comment>
<proteinExistence type="predicted"/>
<sequence length="310" mass="33934">MYFVGKDALDFPKSSYAGRKTSKTDRDRSLEVTQLVLAKERVGSQANHHRAARQQIYCHVLKSAVPMGDLGYDSLLNDLEEFRSRAAWSTCVSIGKVVIISLNILTIHYGSVSACDLTGEDIAAADVSRNRKSSSSLDDGWRVELVGEFSMGMYISCKELRAVDTLKTFSPECVRNSTINVVEELDGVLKAGRAENKTILLGDIRGIGEALRGIRVLQASTSIPQSLAAWVRPQAFSRFRVGERGSFFLGAMRNLNHLVSHVAEDGCWGSSQQQPIPNPSHELQVPFKLQSTNIASTKAKEAAAFLVNGT</sequence>
<dbReference type="AlphaFoldDB" id="A0A9P8VU14"/>
<organism evidence="1 2">
    <name type="scientific">Thelonectria olida</name>
    <dbReference type="NCBI Taxonomy" id="1576542"/>
    <lineage>
        <taxon>Eukaryota</taxon>
        <taxon>Fungi</taxon>
        <taxon>Dikarya</taxon>
        <taxon>Ascomycota</taxon>
        <taxon>Pezizomycotina</taxon>
        <taxon>Sordariomycetes</taxon>
        <taxon>Hypocreomycetidae</taxon>
        <taxon>Hypocreales</taxon>
        <taxon>Nectriaceae</taxon>
        <taxon>Thelonectria</taxon>
    </lineage>
</organism>
<evidence type="ECO:0000313" key="1">
    <source>
        <dbReference type="EMBL" id="KAH6877295.1"/>
    </source>
</evidence>
<name>A0A9P8VU14_9HYPO</name>
<dbReference type="Proteomes" id="UP000777438">
    <property type="component" value="Unassembled WGS sequence"/>
</dbReference>
<dbReference type="EMBL" id="JAGPYM010000030">
    <property type="protein sequence ID" value="KAH6877295.1"/>
    <property type="molecule type" value="Genomic_DNA"/>
</dbReference>
<reference evidence="1 2" key="1">
    <citation type="journal article" date="2021" name="Nat. Commun.">
        <title>Genetic determinants of endophytism in the Arabidopsis root mycobiome.</title>
        <authorList>
            <person name="Mesny F."/>
            <person name="Miyauchi S."/>
            <person name="Thiergart T."/>
            <person name="Pickel B."/>
            <person name="Atanasova L."/>
            <person name="Karlsson M."/>
            <person name="Huettel B."/>
            <person name="Barry K.W."/>
            <person name="Haridas S."/>
            <person name="Chen C."/>
            <person name="Bauer D."/>
            <person name="Andreopoulos W."/>
            <person name="Pangilinan J."/>
            <person name="LaButti K."/>
            <person name="Riley R."/>
            <person name="Lipzen A."/>
            <person name="Clum A."/>
            <person name="Drula E."/>
            <person name="Henrissat B."/>
            <person name="Kohler A."/>
            <person name="Grigoriev I.V."/>
            <person name="Martin F.M."/>
            <person name="Hacquard S."/>
        </authorList>
    </citation>
    <scope>NUCLEOTIDE SEQUENCE [LARGE SCALE GENOMIC DNA]</scope>
    <source>
        <strain evidence="1 2">MPI-CAGE-CH-0241</strain>
    </source>
</reference>
<evidence type="ECO:0000313" key="2">
    <source>
        <dbReference type="Proteomes" id="UP000777438"/>
    </source>
</evidence>
<protein>
    <submittedName>
        <fullName evidence="1">Uncharacterized protein</fullName>
    </submittedName>
</protein>
<keyword evidence="2" id="KW-1185">Reference proteome</keyword>
<gene>
    <name evidence="1" type="ORF">B0T10DRAFT_552124</name>
</gene>
<accession>A0A9P8VU14</accession>